<dbReference type="FunFam" id="1.10.238.10:FF:000178">
    <property type="entry name" value="Calmodulin-2 A"/>
    <property type="match status" value="1"/>
</dbReference>
<dbReference type="InterPro" id="IPR002048">
    <property type="entry name" value="EF_hand_dom"/>
</dbReference>
<evidence type="ECO:0000256" key="2">
    <source>
        <dbReference type="ARBA" id="ARBA00022837"/>
    </source>
</evidence>
<evidence type="ECO:0000313" key="5">
    <source>
        <dbReference type="Proteomes" id="UP001431209"/>
    </source>
</evidence>
<dbReference type="GO" id="GO:0005509">
    <property type="term" value="F:calcium ion binding"/>
    <property type="evidence" value="ECO:0007669"/>
    <property type="project" value="InterPro"/>
</dbReference>
<protein>
    <submittedName>
        <fullName evidence="4">Calmodulin</fullName>
    </submittedName>
</protein>
<dbReference type="GO" id="GO:0016460">
    <property type="term" value="C:myosin II complex"/>
    <property type="evidence" value="ECO:0007669"/>
    <property type="project" value="TreeGrafter"/>
</dbReference>
<dbReference type="PROSITE" id="PS50222">
    <property type="entry name" value="EF_HAND_2"/>
    <property type="match status" value="2"/>
</dbReference>
<proteinExistence type="predicted"/>
<dbReference type="InterPro" id="IPR018247">
    <property type="entry name" value="EF_Hand_1_Ca_BS"/>
</dbReference>
<dbReference type="CDD" id="cd00051">
    <property type="entry name" value="EFh"/>
    <property type="match status" value="1"/>
</dbReference>
<dbReference type="InterPro" id="IPR011992">
    <property type="entry name" value="EF-hand-dom_pair"/>
</dbReference>
<evidence type="ECO:0000259" key="3">
    <source>
        <dbReference type="PROSITE" id="PS50222"/>
    </source>
</evidence>
<evidence type="ECO:0000256" key="1">
    <source>
        <dbReference type="ARBA" id="ARBA00022737"/>
    </source>
</evidence>
<sequence length="139" mass="15496">MAHFISSGEKLSEEELAEFREIFNLVEGNGGGITRTELEVLLKTLGLNVSQENLNKVMDDIDTDGSGDIEFSEFVESMSKNIHTQYTSNQLRVAFSVFQTDDMPKGLIKTESLEKALTIWGSDRLSTDKANELIMTVNT</sequence>
<reference evidence="4 5" key="1">
    <citation type="submission" date="2024-03" db="EMBL/GenBank/DDBJ databases">
        <title>The Acrasis kona genome and developmental transcriptomes reveal deep origins of eukaryotic multicellular pathways.</title>
        <authorList>
            <person name="Sheikh S."/>
            <person name="Fu C.-J."/>
            <person name="Brown M.W."/>
            <person name="Baldauf S.L."/>
        </authorList>
    </citation>
    <scope>NUCLEOTIDE SEQUENCE [LARGE SCALE GENOMIC DNA]</scope>
    <source>
        <strain evidence="4 5">ATCC MYA-3509</strain>
    </source>
</reference>
<evidence type="ECO:0000313" key="4">
    <source>
        <dbReference type="EMBL" id="KAL0486542.1"/>
    </source>
</evidence>
<dbReference type="Pfam" id="PF13499">
    <property type="entry name" value="EF-hand_7"/>
    <property type="match status" value="1"/>
</dbReference>
<feature type="domain" description="EF-hand" evidence="3">
    <location>
        <begin position="14"/>
        <end position="48"/>
    </location>
</feature>
<dbReference type="PANTHER" id="PTHR23048">
    <property type="entry name" value="MYOSIN LIGHT CHAIN 1, 3"/>
    <property type="match status" value="1"/>
</dbReference>
<dbReference type="PANTHER" id="PTHR23048:SF0">
    <property type="entry name" value="CALMODULIN LIKE 3"/>
    <property type="match status" value="1"/>
</dbReference>
<accession>A0AAW2Z9K7</accession>
<feature type="domain" description="EF-hand" evidence="3">
    <location>
        <begin position="49"/>
        <end position="84"/>
    </location>
</feature>
<comment type="caution">
    <text evidence="4">The sequence shown here is derived from an EMBL/GenBank/DDBJ whole genome shotgun (WGS) entry which is preliminary data.</text>
</comment>
<dbReference type="SUPFAM" id="SSF47473">
    <property type="entry name" value="EF-hand"/>
    <property type="match status" value="1"/>
</dbReference>
<keyword evidence="1" id="KW-0677">Repeat</keyword>
<dbReference type="Proteomes" id="UP001431209">
    <property type="component" value="Unassembled WGS sequence"/>
</dbReference>
<dbReference type="EMBL" id="JAOPGA020001241">
    <property type="protein sequence ID" value="KAL0486542.1"/>
    <property type="molecule type" value="Genomic_DNA"/>
</dbReference>
<dbReference type="Gene3D" id="1.10.238.10">
    <property type="entry name" value="EF-hand"/>
    <property type="match status" value="1"/>
</dbReference>
<organism evidence="4 5">
    <name type="scientific">Acrasis kona</name>
    <dbReference type="NCBI Taxonomy" id="1008807"/>
    <lineage>
        <taxon>Eukaryota</taxon>
        <taxon>Discoba</taxon>
        <taxon>Heterolobosea</taxon>
        <taxon>Tetramitia</taxon>
        <taxon>Eutetramitia</taxon>
        <taxon>Acrasidae</taxon>
        <taxon>Acrasis</taxon>
    </lineage>
</organism>
<name>A0AAW2Z9K7_9EUKA</name>
<keyword evidence="5" id="KW-1185">Reference proteome</keyword>
<dbReference type="SMART" id="SM00054">
    <property type="entry name" value="EFh"/>
    <property type="match status" value="2"/>
</dbReference>
<gene>
    <name evidence="4" type="ORF">AKO1_001475</name>
</gene>
<dbReference type="AlphaFoldDB" id="A0AAW2Z9K7"/>
<keyword evidence="2" id="KW-0106">Calcium</keyword>
<dbReference type="PROSITE" id="PS00018">
    <property type="entry name" value="EF_HAND_1"/>
    <property type="match status" value="1"/>
</dbReference>
<dbReference type="InterPro" id="IPR050230">
    <property type="entry name" value="CALM/Myosin/TropC-like"/>
</dbReference>